<gene>
    <name evidence="2" type="ORF">NCTC13645_02173</name>
</gene>
<dbReference type="EMBL" id="UHIV01000005">
    <property type="protein sequence ID" value="SUP61049.1"/>
    <property type="molecule type" value="Genomic_DNA"/>
</dbReference>
<feature type="transmembrane region" description="Helical" evidence="1">
    <location>
        <begin position="55"/>
        <end position="76"/>
    </location>
</feature>
<keyword evidence="1" id="KW-0812">Transmembrane</keyword>
<dbReference type="AlphaFoldDB" id="A0A380P758"/>
<evidence type="ECO:0000256" key="1">
    <source>
        <dbReference type="SAM" id="Phobius"/>
    </source>
</evidence>
<evidence type="ECO:0000313" key="2">
    <source>
        <dbReference type="EMBL" id="SUP61049.1"/>
    </source>
</evidence>
<keyword evidence="1" id="KW-1133">Transmembrane helix</keyword>
<dbReference type="Proteomes" id="UP000254621">
    <property type="component" value="Unassembled WGS sequence"/>
</dbReference>
<accession>A0A380P758</accession>
<proteinExistence type="predicted"/>
<evidence type="ECO:0000313" key="3">
    <source>
        <dbReference type="Proteomes" id="UP000254621"/>
    </source>
</evidence>
<sequence length="88" mass="9995">MSKVIVHATIYTGNADMPVIEDGFIRFNKTIQDLGSMADFTPKEGDETMHMEQKLLFLALSMCIRMVPTASIQWMVMSKTSCKWFKGN</sequence>
<protein>
    <submittedName>
        <fullName evidence="2">Uncharacterized protein</fullName>
    </submittedName>
</protein>
<name>A0A380P758_WEIVI</name>
<organism evidence="2 3">
    <name type="scientific">Weissella viridescens</name>
    <name type="common">Lactobacillus viridescens</name>
    <dbReference type="NCBI Taxonomy" id="1629"/>
    <lineage>
        <taxon>Bacteria</taxon>
        <taxon>Bacillati</taxon>
        <taxon>Bacillota</taxon>
        <taxon>Bacilli</taxon>
        <taxon>Lactobacillales</taxon>
        <taxon>Lactobacillaceae</taxon>
        <taxon>Weissella</taxon>
    </lineage>
</organism>
<keyword evidence="1" id="KW-0472">Membrane</keyword>
<reference evidence="2 3" key="1">
    <citation type="submission" date="2018-06" db="EMBL/GenBank/DDBJ databases">
        <authorList>
            <consortium name="Pathogen Informatics"/>
            <person name="Doyle S."/>
        </authorList>
    </citation>
    <scope>NUCLEOTIDE SEQUENCE [LARGE SCALE GENOMIC DNA]</scope>
    <source>
        <strain evidence="2 3">NCTC13645</strain>
    </source>
</reference>